<dbReference type="InterPro" id="IPR045051">
    <property type="entry name" value="SBT"/>
</dbReference>
<evidence type="ECO:0000313" key="5">
    <source>
        <dbReference type="Proteomes" id="UP000636800"/>
    </source>
</evidence>
<dbReference type="Gene3D" id="3.50.30.30">
    <property type="match status" value="1"/>
</dbReference>
<accession>A0A835S6C9</accession>
<feature type="region of interest" description="Disordered" evidence="3">
    <location>
        <begin position="91"/>
        <end position="133"/>
    </location>
</feature>
<evidence type="ECO:0000256" key="1">
    <source>
        <dbReference type="ARBA" id="ARBA00011073"/>
    </source>
</evidence>
<name>A0A835S6C9_VANPL</name>
<keyword evidence="5" id="KW-1185">Reference proteome</keyword>
<dbReference type="EMBL" id="JADCNL010000001">
    <property type="protein sequence ID" value="KAG0498327.1"/>
    <property type="molecule type" value="Genomic_DNA"/>
</dbReference>
<dbReference type="OrthoDB" id="1905883at2759"/>
<comment type="similarity">
    <text evidence="1">Belongs to the peptidase S8 family.</text>
</comment>
<gene>
    <name evidence="4" type="ORF">HPP92_003018</name>
</gene>
<dbReference type="GO" id="GO:0006508">
    <property type="term" value="P:proteolysis"/>
    <property type="evidence" value="ECO:0007669"/>
    <property type="project" value="InterPro"/>
</dbReference>
<evidence type="ECO:0000313" key="4">
    <source>
        <dbReference type="EMBL" id="KAG0498327.1"/>
    </source>
</evidence>
<evidence type="ECO:0000256" key="2">
    <source>
        <dbReference type="ARBA" id="ARBA00022729"/>
    </source>
</evidence>
<evidence type="ECO:0000256" key="3">
    <source>
        <dbReference type="SAM" id="MobiDB-lite"/>
    </source>
</evidence>
<sequence>MLIHWLHKLIGARCSFKGFEAAVGTLSSDLRNLATRKDTAPTPFPPMEEAWFLGPTFSGLGMAPPKVTLPEPASPPTRSAGRTRTARDAWMQTSSPQSMPPSTTASTSFLSPSVARPCDQQKDLRGESVGNSGPELGKVENVALWLLTVGARTIDREFPAFAIFGEHRLKGESLSDASLPRNKMLPLIHSHDAAAASETVLSWRKGEVVKLVGGKGMILVNNRSNGDEIFVVPHFLRATHISYSDGLKLFSYLDSTKSPKGTISYPFTMLGTQPTPSIALFLSRGSNTFTLEILKPNIVAPRVNIIATYTKADSLTGFEFDKRRLSFNFELGKSMSFPHITNIISLLKALHLEWSPFAIK</sequence>
<comment type="caution">
    <text evidence="4">The sequence shown here is derived from an EMBL/GenBank/DDBJ whole genome shotgun (WGS) entry which is preliminary data.</text>
</comment>
<dbReference type="SUPFAM" id="SSF52743">
    <property type="entry name" value="Subtilisin-like"/>
    <property type="match status" value="1"/>
</dbReference>
<dbReference type="PANTHER" id="PTHR10795">
    <property type="entry name" value="PROPROTEIN CONVERTASE SUBTILISIN/KEXIN"/>
    <property type="match status" value="1"/>
</dbReference>
<dbReference type="Gene3D" id="3.40.50.200">
    <property type="entry name" value="Peptidase S8/S53 domain"/>
    <property type="match status" value="1"/>
</dbReference>
<proteinExistence type="inferred from homology"/>
<dbReference type="InterPro" id="IPR036852">
    <property type="entry name" value="Peptidase_S8/S53_dom_sf"/>
</dbReference>
<organism evidence="4 5">
    <name type="scientific">Vanilla planifolia</name>
    <name type="common">Vanilla</name>
    <dbReference type="NCBI Taxonomy" id="51239"/>
    <lineage>
        <taxon>Eukaryota</taxon>
        <taxon>Viridiplantae</taxon>
        <taxon>Streptophyta</taxon>
        <taxon>Embryophyta</taxon>
        <taxon>Tracheophyta</taxon>
        <taxon>Spermatophyta</taxon>
        <taxon>Magnoliopsida</taxon>
        <taxon>Liliopsida</taxon>
        <taxon>Asparagales</taxon>
        <taxon>Orchidaceae</taxon>
        <taxon>Vanilloideae</taxon>
        <taxon>Vanilleae</taxon>
        <taxon>Vanilla</taxon>
    </lineage>
</organism>
<dbReference type="AlphaFoldDB" id="A0A835S6C9"/>
<feature type="compositionally biased region" description="Low complexity" evidence="3">
    <location>
        <begin position="91"/>
        <end position="108"/>
    </location>
</feature>
<dbReference type="Proteomes" id="UP000636800">
    <property type="component" value="Chromosome 1"/>
</dbReference>
<keyword evidence="2" id="KW-0732">Signal</keyword>
<reference evidence="4 5" key="1">
    <citation type="journal article" date="2020" name="Nat. Food">
        <title>A phased Vanilla planifolia genome enables genetic improvement of flavour and production.</title>
        <authorList>
            <person name="Hasing T."/>
            <person name="Tang H."/>
            <person name="Brym M."/>
            <person name="Khazi F."/>
            <person name="Huang T."/>
            <person name="Chambers A.H."/>
        </authorList>
    </citation>
    <scope>NUCLEOTIDE SEQUENCE [LARGE SCALE GENOMIC DNA]</scope>
    <source>
        <tissue evidence="4">Leaf</tissue>
    </source>
</reference>
<dbReference type="CDD" id="cd02120">
    <property type="entry name" value="PA_subtilisin_like"/>
    <property type="match status" value="1"/>
</dbReference>
<protein>
    <submittedName>
        <fullName evidence="4">Uncharacterized protein</fullName>
    </submittedName>
</protein>
<dbReference type="GO" id="GO:0004252">
    <property type="term" value="F:serine-type endopeptidase activity"/>
    <property type="evidence" value="ECO:0007669"/>
    <property type="project" value="InterPro"/>
</dbReference>